<feature type="transmembrane region" description="Helical" evidence="6">
    <location>
        <begin position="607"/>
        <end position="628"/>
    </location>
</feature>
<dbReference type="InterPro" id="IPR052536">
    <property type="entry name" value="ABC-4_Integral_Memb_Prot"/>
</dbReference>
<accession>D9SPN2</accession>
<keyword evidence="9" id="KW-1185">Reference proteome</keyword>
<feature type="transmembrane region" description="Helical" evidence="6">
    <location>
        <begin position="573"/>
        <end position="592"/>
    </location>
</feature>
<evidence type="ECO:0000313" key="8">
    <source>
        <dbReference type="EMBL" id="ADL50081.1"/>
    </source>
</evidence>
<keyword evidence="5 6" id="KW-0472">Membrane</keyword>
<comment type="subcellular location">
    <subcellularLocation>
        <location evidence="1 6">Cell membrane</location>
        <topology evidence="1 6">Multi-pass membrane protein</topology>
    </subcellularLocation>
</comment>
<dbReference type="GO" id="GO:0055085">
    <property type="term" value="P:transmembrane transport"/>
    <property type="evidence" value="ECO:0007669"/>
    <property type="project" value="UniProtKB-UniRule"/>
</dbReference>
<dbReference type="PANTHER" id="PTHR46795:SF1">
    <property type="entry name" value="ABC TRANSPORTER PERMEASE PROTEIN"/>
    <property type="match status" value="1"/>
</dbReference>
<dbReference type="Proteomes" id="UP000002730">
    <property type="component" value="Chromosome"/>
</dbReference>
<organism evidence="8 9">
    <name type="scientific">Clostridium cellulovorans (strain ATCC 35296 / DSM 3052 / OCM 3 / 743B)</name>
    <dbReference type="NCBI Taxonomy" id="573061"/>
    <lineage>
        <taxon>Bacteria</taxon>
        <taxon>Bacillati</taxon>
        <taxon>Bacillota</taxon>
        <taxon>Clostridia</taxon>
        <taxon>Eubacteriales</taxon>
        <taxon>Clostridiaceae</taxon>
        <taxon>Clostridium</taxon>
    </lineage>
</organism>
<protein>
    <recommendedName>
        <fullName evidence="7">ABC3 transporter permease C-terminal domain-containing protein</fullName>
    </recommendedName>
</protein>
<dbReference type="HOGENOM" id="CLU_022800_3_1_9"/>
<feature type="transmembrane region" description="Helical" evidence="6">
    <location>
        <begin position="20"/>
        <end position="38"/>
    </location>
</feature>
<dbReference type="PIRSF" id="PIRSF018968">
    <property type="entry name" value="ABC_permease_BceB"/>
    <property type="match status" value="1"/>
</dbReference>
<feature type="domain" description="ABC3 transporter permease C-terminal" evidence="7">
    <location>
        <begin position="67"/>
        <end position="182"/>
    </location>
</feature>
<evidence type="ECO:0000313" key="9">
    <source>
        <dbReference type="Proteomes" id="UP000002730"/>
    </source>
</evidence>
<proteinExistence type="inferred from homology"/>
<feature type="transmembrane region" description="Helical" evidence="6">
    <location>
        <begin position="517"/>
        <end position="537"/>
    </location>
</feature>
<evidence type="ECO:0000259" key="7">
    <source>
        <dbReference type="Pfam" id="PF02687"/>
    </source>
</evidence>
<feature type="transmembrane region" description="Helical" evidence="6">
    <location>
        <begin position="58"/>
        <end position="81"/>
    </location>
</feature>
<evidence type="ECO:0000256" key="6">
    <source>
        <dbReference type="PIRNR" id="PIRNR018968"/>
    </source>
</evidence>
<feature type="transmembrane region" description="Helical" evidence="6">
    <location>
        <begin position="225"/>
        <end position="249"/>
    </location>
</feature>
<evidence type="ECO:0000256" key="4">
    <source>
        <dbReference type="ARBA" id="ARBA00022989"/>
    </source>
</evidence>
<dbReference type="PANTHER" id="PTHR46795">
    <property type="entry name" value="ABC TRANSPORTER PERMEASE-RELATED-RELATED"/>
    <property type="match status" value="1"/>
</dbReference>
<dbReference type="Pfam" id="PF02687">
    <property type="entry name" value="FtsX"/>
    <property type="match status" value="1"/>
</dbReference>
<dbReference type="eggNOG" id="COG0577">
    <property type="taxonomic scope" value="Bacteria"/>
</dbReference>
<keyword evidence="3 6" id="KW-0812">Transmembrane</keyword>
<keyword evidence="4 6" id="KW-1133">Transmembrane helix</keyword>
<feature type="transmembrane region" description="Helical" evidence="6">
    <location>
        <begin position="152"/>
        <end position="177"/>
    </location>
</feature>
<sequence length="638" mass="74348">MNFRELSLKMAKVNIRRYAIYFLCSGFITMLVFLYLTMYTNKDFNDSSKVNSMISSNLFAPTLALGIFSVVFIVHFHNYFIKSRKKDFSLFMTLGLTNNDIRKIIVLENILITAGSILVGLAMGTLFSKIFYCIVLKITDLNIDFSMNLKSYLYTIVFLGSINLIMILKSCVFVPVYQIIELLKAEHRADYNFMDKKIFRILGISLIISSIIIQWVGIINKKSFIPIYVNMVISLIGIYLFVANLHFFIDKFLKLFKQKTANNLVWVSNLKYSIGSSKNIIFLSTLFLTTIVYFMSFSSTGTEILQKNIFISNPYDLAYGEVYNKNKLSEDKLKSILQDNNVKIDSIDNLEFITQGAMTIISDERLKESLGIDLTVEKGQYTYLHQINKNDGYLHNNQEVKSYKINEITYTCQDKIDKILFNNIPILKNTNYLIFSDEDYLKIKSTSPLKNIGNIKFINFNDWSKTEKVVQALIKELQDYNKKNTKQFFQNEKDDIKVFKPVSKIEDLTLLKESSRFLMFILCFVFSLFFMASNLMIHFKLLLEEQREKVKYQKLYKIGFTERDLSSNISKELMVLFLVPCFLGIYLGGYYICFKLSSIGFNNSYGIKYSMFTGCIYILLELLFYLAYRRYYIKKILS</sequence>
<evidence type="ECO:0000256" key="5">
    <source>
        <dbReference type="ARBA" id="ARBA00023136"/>
    </source>
</evidence>
<name>D9SPN2_CLOC7</name>
<evidence type="ECO:0000256" key="3">
    <source>
        <dbReference type="ARBA" id="ARBA00022692"/>
    </source>
</evidence>
<feature type="transmembrane region" description="Helical" evidence="6">
    <location>
        <begin position="280"/>
        <end position="298"/>
    </location>
</feature>
<dbReference type="InterPro" id="IPR027022">
    <property type="entry name" value="ABC_permease_BceB-typ"/>
</dbReference>
<dbReference type="InterPro" id="IPR003838">
    <property type="entry name" value="ABC3_permease_C"/>
</dbReference>
<dbReference type="AlphaFoldDB" id="D9SPN2"/>
<gene>
    <name evidence="8" type="ordered locus">Clocel_0300</name>
</gene>
<keyword evidence="2 6" id="KW-1003">Cell membrane</keyword>
<evidence type="ECO:0000256" key="2">
    <source>
        <dbReference type="ARBA" id="ARBA00022475"/>
    </source>
</evidence>
<evidence type="ECO:0000256" key="1">
    <source>
        <dbReference type="ARBA" id="ARBA00004651"/>
    </source>
</evidence>
<dbReference type="EMBL" id="CP002160">
    <property type="protein sequence ID" value="ADL50081.1"/>
    <property type="molecule type" value="Genomic_DNA"/>
</dbReference>
<reference evidence="8 9" key="1">
    <citation type="submission" date="2010-08" db="EMBL/GenBank/DDBJ databases">
        <title>Complete sequence of Clostridium cellulovorans 743B.</title>
        <authorList>
            <consortium name="US DOE Joint Genome Institute"/>
            <person name="Lucas S."/>
            <person name="Copeland A."/>
            <person name="Lapidus A."/>
            <person name="Cheng J.-F."/>
            <person name="Bruce D."/>
            <person name="Goodwin L."/>
            <person name="Pitluck S."/>
            <person name="Chertkov O."/>
            <person name="Detter J.C."/>
            <person name="Han C."/>
            <person name="Tapia R."/>
            <person name="Land M."/>
            <person name="Hauser L."/>
            <person name="Chang Y.-J."/>
            <person name="Jeffries C."/>
            <person name="Kyrpides N."/>
            <person name="Ivanova N."/>
            <person name="Mikhailova N."/>
            <person name="Hemme C.L."/>
            <person name="Woyke T."/>
        </authorList>
    </citation>
    <scope>NUCLEOTIDE SEQUENCE [LARGE SCALE GENOMIC DNA]</scope>
    <source>
        <strain evidence="9">ATCC 35296 / DSM 3052 / OCM 3 / 743B</strain>
    </source>
</reference>
<feature type="transmembrane region" description="Helical" evidence="6">
    <location>
        <begin position="110"/>
        <end position="132"/>
    </location>
</feature>
<dbReference type="GO" id="GO:0005886">
    <property type="term" value="C:plasma membrane"/>
    <property type="evidence" value="ECO:0007669"/>
    <property type="project" value="UniProtKB-SubCell"/>
</dbReference>
<dbReference type="RefSeq" id="WP_010075154.1">
    <property type="nucleotide sequence ID" value="NC_014393.1"/>
</dbReference>
<keyword evidence="6" id="KW-0813">Transport</keyword>
<dbReference type="STRING" id="573061.Clocel_0300"/>
<feature type="transmembrane region" description="Helical" evidence="6">
    <location>
        <begin position="198"/>
        <end position="219"/>
    </location>
</feature>
<dbReference type="OrthoDB" id="1937696at2"/>
<comment type="similarity">
    <text evidence="6">Belongs to the ABC-4 integral membrane protein family.</text>
</comment>
<dbReference type="KEGG" id="ccb:Clocel_0300"/>